<keyword evidence="2" id="KW-1185">Reference proteome</keyword>
<organism evidence="1 2">
    <name type="scientific">Staphylococcus phage phiSA_BS1</name>
    <dbReference type="NCBI Taxonomy" id="2126734"/>
    <lineage>
        <taxon>Viruses</taxon>
        <taxon>Duplodnaviria</taxon>
        <taxon>Heunggongvirae</taxon>
        <taxon>Uroviricota</taxon>
        <taxon>Caudoviricetes</taxon>
        <taxon>Herelleviridae</taxon>
        <taxon>Twortvirinae</taxon>
        <taxon>Baoshanvirus</taxon>
        <taxon>Baoshanvirus BS1</taxon>
    </lineage>
</organism>
<reference evidence="1 2" key="1">
    <citation type="submission" date="2018-03" db="EMBL/GenBank/DDBJ databases">
        <title>Isolation, the biological characteristics and genomics of two new strains of lysate Staphylococcus aureus phage.</title>
        <authorList>
            <person name="Jin X."/>
            <person name="Zhang C."/>
        </authorList>
    </citation>
    <scope>NUCLEOTIDE SEQUENCE [LARGE SCALE GENOMIC DNA]</scope>
</reference>
<dbReference type="Proteomes" id="UP000241797">
    <property type="component" value="Segment"/>
</dbReference>
<evidence type="ECO:0000313" key="2">
    <source>
        <dbReference type="Proteomes" id="UP000241797"/>
    </source>
</evidence>
<protein>
    <submittedName>
        <fullName evidence="1">Uncharacterized protein</fullName>
    </submittedName>
</protein>
<dbReference type="RefSeq" id="YP_009799512.1">
    <property type="nucleotide sequence ID" value="NC_047945.1"/>
</dbReference>
<sequence>MSNQMFGGHLDPYETTDNYEYPYHPAGNPKKIDKSEVESYTLADYGWTPEAIKEHYMYGIRVQNPETGKEMDDAFYYHVFEVAIDKAEKALDISILPDFQDEQRDYYEQDFNSYMFVHAYKKPILQVEGLQLHFNGRPIYKYPANWWKVHHVDGQVQLYPTALMQVGQGASYSSAVSGYPYLAGMMPPQGNTYAPQMIHLEYISGMLPQKRAGVTKPWECPTSLQQLVIKYALKEIYQVWGNLIIGAGIANKSLDVDGISETIGTTQSAMYGGASAQIIQINDDIEELLKGLQSYFGTNMVAI</sequence>
<accession>A0A2P1MXJ7</accession>
<evidence type="ECO:0000313" key="1">
    <source>
        <dbReference type="EMBL" id="AVP40278.1"/>
    </source>
</evidence>
<dbReference type="KEGG" id="vg:54990001"/>
<proteinExistence type="predicted"/>
<dbReference type="GeneID" id="54990001"/>
<name>A0A2P1MXJ7_9CAUD</name>
<dbReference type="EMBL" id="MH078572">
    <property type="protein sequence ID" value="AVP40278.1"/>
    <property type="molecule type" value="Genomic_DNA"/>
</dbReference>